<keyword evidence="4" id="KW-1185">Reference proteome</keyword>
<proteinExistence type="predicted"/>
<evidence type="ECO:0000256" key="1">
    <source>
        <dbReference type="SAM" id="MobiDB-lite"/>
    </source>
</evidence>
<sequence>MHVCLLLPLLYTTPHAFSFSLSLALLSFPFLSFLFPLRPPSLQLRRSTRTSLDPRYTHTYIDRASLVYSPTPLNSSFLSFFFCFGGCGEWGYTQGSVLPSDGNKLKPLPITHHPILSSAWEVSRSRPVFSSSPPSFSPSLGLGSRPRRP</sequence>
<feature type="region of interest" description="Disordered" evidence="1">
    <location>
        <begin position="126"/>
        <end position="149"/>
    </location>
</feature>
<protein>
    <submittedName>
        <fullName evidence="3">Uncharacterized protein</fullName>
    </submittedName>
</protein>
<evidence type="ECO:0000256" key="2">
    <source>
        <dbReference type="SAM" id="Phobius"/>
    </source>
</evidence>
<keyword evidence="2" id="KW-1133">Transmembrane helix</keyword>
<gene>
    <name evidence="3" type="ORF">B0F90DRAFT_1674369</name>
</gene>
<organism evidence="3 4">
    <name type="scientific">Multifurca ochricompacta</name>
    <dbReference type="NCBI Taxonomy" id="376703"/>
    <lineage>
        <taxon>Eukaryota</taxon>
        <taxon>Fungi</taxon>
        <taxon>Dikarya</taxon>
        <taxon>Basidiomycota</taxon>
        <taxon>Agaricomycotina</taxon>
        <taxon>Agaricomycetes</taxon>
        <taxon>Russulales</taxon>
        <taxon>Russulaceae</taxon>
        <taxon>Multifurca</taxon>
    </lineage>
</organism>
<dbReference type="Proteomes" id="UP001203297">
    <property type="component" value="Unassembled WGS sequence"/>
</dbReference>
<evidence type="ECO:0000313" key="4">
    <source>
        <dbReference type="Proteomes" id="UP001203297"/>
    </source>
</evidence>
<keyword evidence="2" id="KW-0812">Transmembrane</keyword>
<reference evidence="3" key="1">
    <citation type="journal article" date="2022" name="New Phytol.">
        <title>Evolutionary transition to the ectomycorrhizal habit in the genomes of a hyperdiverse lineage of mushroom-forming fungi.</title>
        <authorList>
            <person name="Looney B."/>
            <person name="Miyauchi S."/>
            <person name="Morin E."/>
            <person name="Drula E."/>
            <person name="Courty P.E."/>
            <person name="Kohler A."/>
            <person name="Kuo A."/>
            <person name="LaButti K."/>
            <person name="Pangilinan J."/>
            <person name="Lipzen A."/>
            <person name="Riley R."/>
            <person name="Andreopoulos W."/>
            <person name="He G."/>
            <person name="Johnson J."/>
            <person name="Nolan M."/>
            <person name="Tritt A."/>
            <person name="Barry K.W."/>
            <person name="Grigoriev I.V."/>
            <person name="Nagy L.G."/>
            <person name="Hibbett D."/>
            <person name="Henrissat B."/>
            <person name="Matheny P.B."/>
            <person name="Labbe J."/>
            <person name="Martin F.M."/>
        </authorList>
    </citation>
    <scope>NUCLEOTIDE SEQUENCE</scope>
    <source>
        <strain evidence="3">BPL690</strain>
    </source>
</reference>
<evidence type="ECO:0000313" key="3">
    <source>
        <dbReference type="EMBL" id="KAI0307515.1"/>
    </source>
</evidence>
<dbReference type="EMBL" id="WTXG01000001">
    <property type="protein sequence ID" value="KAI0307515.1"/>
    <property type="molecule type" value="Genomic_DNA"/>
</dbReference>
<accession>A0AAD4QT56</accession>
<feature type="transmembrane region" description="Helical" evidence="2">
    <location>
        <begin position="16"/>
        <end position="37"/>
    </location>
</feature>
<name>A0AAD4QT56_9AGAM</name>
<comment type="caution">
    <text evidence="3">The sequence shown here is derived from an EMBL/GenBank/DDBJ whole genome shotgun (WGS) entry which is preliminary data.</text>
</comment>
<dbReference type="AlphaFoldDB" id="A0AAD4QT56"/>
<keyword evidence="2" id="KW-0472">Membrane</keyword>